<dbReference type="KEGG" id="rpln:B1209_17340"/>
<evidence type="ECO:0000313" key="1">
    <source>
        <dbReference type="EMBL" id="QFG76790.1"/>
    </source>
</evidence>
<gene>
    <name evidence="1" type="ORF">DMB90_13245</name>
    <name evidence="2" type="ORF">DN603_09350</name>
</gene>
<evidence type="ECO:0000313" key="3">
    <source>
        <dbReference type="Proteomes" id="UP000288843"/>
    </source>
</evidence>
<dbReference type="Proteomes" id="UP000288843">
    <property type="component" value="Unassembled WGS sequence"/>
</dbReference>
<name>A0A443VQJ2_RAOPL</name>
<proteinExistence type="predicted"/>
<reference evidence="2 3" key="2">
    <citation type="submission" date="2018-06" db="EMBL/GenBank/DDBJ databases">
        <title>Carbapenemase-producing Enterobacteriaceae present in wastewater treatment plant effluent and nearby surface waters in the US.</title>
        <authorList>
            <person name="Mathys D.A."/>
            <person name="Mollenkopf D.F."/>
            <person name="Feicht S.M."/>
            <person name="Adams R.J."/>
            <person name="Albers A.L."/>
            <person name="Stuever D.M."/>
            <person name="Daniels J.B."/>
            <person name="Wittum T.E."/>
        </authorList>
    </citation>
    <scope>NUCLEOTIDE SEQUENCE [LARGE SCALE GENOMIC DNA]</scope>
    <source>
        <strain evidence="2 3">GEO_47_Down_B</strain>
    </source>
</reference>
<evidence type="ECO:0000313" key="2">
    <source>
        <dbReference type="EMBL" id="RWT23871.1"/>
    </source>
</evidence>
<protein>
    <submittedName>
        <fullName evidence="2">Uncharacterized protein</fullName>
    </submittedName>
</protein>
<dbReference type="AlphaFoldDB" id="A0A443VQJ2"/>
<organism evidence="2 3">
    <name type="scientific">Raoultella planticola</name>
    <name type="common">Klebsiella planticola</name>
    <dbReference type="NCBI Taxonomy" id="575"/>
    <lineage>
        <taxon>Bacteria</taxon>
        <taxon>Pseudomonadati</taxon>
        <taxon>Pseudomonadota</taxon>
        <taxon>Gammaproteobacteria</taxon>
        <taxon>Enterobacterales</taxon>
        <taxon>Enterobacteriaceae</taxon>
        <taxon>Klebsiella/Raoultella group</taxon>
        <taxon>Raoultella</taxon>
    </lineage>
</organism>
<dbReference type="EMBL" id="QKOX01000007">
    <property type="protein sequence ID" value="RWT23871.1"/>
    <property type="molecule type" value="Genomic_DNA"/>
</dbReference>
<accession>A0A443VQJ2</accession>
<dbReference type="EMBL" id="CP029752">
    <property type="protein sequence ID" value="QFG76790.1"/>
    <property type="molecule type" value="Genomic_DNA"/>
</dbReference>
<sequence>MLCHFIPLPERGSGTRIVLGDRILTEASAFHKRFNTAFTLIFVRTKLHFVIGCTLSRFYWLHLVKLLTDA</sequence>
<reference evidence="1" key="1">
    <citation type="submission" date="2018-05" db="EMBL/GenBank/DDBJ databases">
        <title>Bacterial isolates from healthy term breastfed infants carrying antibiotic resistance genes.</title>
        <authorList>
            <person name="Casaburi G."/>
        </authorList>
    </citation>
    <scope>NUCLEOTIDE SEQUENCE [LARGE SCALE GENOMIC DNA]</scope>
    <source>
        <strain evidence="1">7084_4</strain>
    </source>
</reference>